<protein>
    <submittedName>
        <fullName evidence="15">Kef-type K+ transport system membrane component KefB</fullName>
    </submittedName>
    <submittedName>
        <fullName evidence="14">NucU</fullName>
    </submittedName>
</protein>
<feature type="domain" description="Cation/H+ exchanger transmembrane" evidence="13">
    <location>
        <begin position="22"/>
        <end position="433"/>
    </location>
</feature>
<evidence type="ECO:0000256" key="5">
    <source>
        <dbReference type="ARBA" id="ARBA00022692"/>
    </source>
</evidence>
<feature type="transmembrane region" description="Helical" evidence="12">
    <location>
        <begin position="105"/>
        <end position="127"/>
    </location>
</feature>
<dbReference type="EMBL" id="JACJIE010000005">
    <property type="protein sequence ID" value="MBA8944422.1"/>
    <property type="molecule type" value="Genomic_DNA"/>
</dbReference>
<dbReference type="Gene3D" id="1.20.1530.20">
    <property type="match status" value="1"/>
</dbReference>
<feature type="transmembrane region" description="Helical" evidence="12">
    <location>
        <begin position="37"/>
        <end position="59"/>
    </location>
</feature>
<evidence type="ECO:0000256" key="12">
    <source>
        <dbReference type="SAM" id="Phobius"/>
    </source>
</evidence>
<dbReference type="GO" id="GO:0015297">
    <property type="term" value="F:antiporter activity"/>
    <property type="evidence" value="ECO:0007669"/>
    <property type="project" value="UniProtKB-KW"/>
</dbReference>
<dbReference type="GO" id="GO:0016020">
    <property type="term" value="C:membrane"/>
    <property type="evidence" value="ECO:0007669"/>
    <property type="project" value="UniProtKB-SubCell"/>
</dbReference>
<evidence type="ECO:0000256" key="7">
    <source>
        <dbReference type="ARBA" id="ARBA00023053"/>
    </source>
</evidence>
<dbReference type="RefSeq" id="WP_233452300.1">
    <property type="nucleotide sequence ID" value="NZ_BMSU01000006.1"/>
</dbReference>
<dbReference type="InterPro" id="IPR006153">
    <property type="entry name" value="Cation/H_exchanger_TM"/>
</dbReference>
<evidence type="ECO:0000256" key="2">
    <source>
        <dbReference type="ARBA" id="ARBA00005551"/>
    </source>
</evidence>
<keyword evidence="3" id="KW-0813">Transport</keyword>
<evidence type="ECO:0000256" key="1">
    <source>
        <dbReference type="ARBA" id="ARBA00004141"/>
    </source>
</evidence>
<keyword evidence="10" id="KW-0739">Sodium transport</keyword>
<keyword evidence="5 12" id="KW-0812">Transmembrane</keyword>
<feature type="transmembrane region" description="Helical" evidence="12">
    <location>
        <begin position="6"/>
        <end position="25"/>
    </location>
</feature>
<keyword evidence="6 12" id="KW-1133">Transmembrane helix</keyword>
<evidence type="ECO:0000256" key="9">
    <source>
        <dbReference type="ARBA" id="ARBA00023136"/>
    </source>
</evidence>
<comment type="similarity">
    <text evidence="2">Belongs to the monovalent cation:proton antiporter 2 (CPA2) transporter (TC 2.A.37) family.</text>
</comment>
<dbReference type="InterPro" id="IPR038770">
    <property type="entry name" value="Na+/solute_symporter_sf"/>
</dbReference>
<name>A0A142C6U4_9ACTN</name>
<accession>A0A142C6U4</accession>
<evidence type="ECO:0000256" key="6">
    <source>
        <dbReference type="ARBA" id="ARBA00022989"/>
    </source>
</evidence>
<evidence type="ECO:0000256" key="11">
    <source>
        <dbReference type="SAM" id="MobiDB-lite"/>
    </source>
</evidence>
<feature type="transmembrane region" description="Helical" evidence="12">
    <location>
        <begin position="348"/>
        <end position="369"/>
    </location>
</feature>
<comment type="subcellular location">
    <subcellularLocation>
        <location evidence="1">Membrane</location>
        <topology evidence="1">Multi-pass membrane protein</topology>
    </subcellularLocation>
</comment>
<keyword evidence="4" id="KW-0050">Antiport</keyword>
<dbReference type="GO" id="GO:1902600">
    <property type="term" value="P:proton transmembrane transport"/>
    <property type="evidence" value="ECO:0007669"/>
    <property type="project" value="InterPro"/>
</dbReference>
<evidence type="ECO:0000256" key="3">
    <source>
        <dbReference type="ARBA" id="ARBA00022448"/>
    </source>
</evidence>
<proteinExistence type="inferred from homology"/>
<feature type="region of interest" description="Disordered" evidence="11">
    <location>
        <begin position="440"/>
        <end position="476"/>
    </location>
</feature>
<evidence type="ECO:0000256" key="10">
    <source>
        <dbReference type="ARBA" id="ARBA00023201"/>
    </source>
</evidence>
<evidence type="ECO:0000259" key="13">
    <source>
        <dbReference type="Pfam" id="PF00999"/>
    </source>
</evidence>
<dbReference type="Pfam" id="PF00999">
    <property type="entry name" value="Na_H_Exchanger"/>
    <property type="match status" value="1"/>
</dbReference>
<evidence type="ECO:0000313" key="16">
    <source>
        <dbReference type="Proteomes" id="UP000530412"/>
    </source>
</evidence>
<dbReference type="GO" id="GO:0006814">
    <property type="term" value="P:sodium ion transport"/>
    <property type="evidence" value="ECO:0007669"/>
    <property type="project" value="UniProtKB-KW"/>
</dbReference>
<organism evidence="14">
    <name type="scientific">Streptomyces calvus</name>
    <dbReference type="NCBI Taxonomy" id="67282"/>
    <lineage>
        <taxon>Bacteria</taxon>
        <taxon>Bacillati</taxon>
        <taxon>Actinomycetota</taxon>
        <taxon>Actinomycetes</taxon>
        <taxon>Kitasatosporales</taxon>
        <taxon>Streptomycetaceae</taxon>
        <taxon>Streptomyces</taxon>
    </lineage>
</organism>
<reference evidence="15 16" key="3">
    <citation type="submission" date="2020-08" db="EMBL/GenBank/DDBJ databases">
        <title>Genomic Encyclopedia of Type Strains, Phase III (KMG-III): the genomes of soil and plant-associated and newly described type strains.</title>
        <authorList>
            <person name="Whitman W."/>
        </authorList>
    </citation>
    <scope>NUCLEOTIDE SEQUENCE [LARGE SCALE GENOMIC DNA]</scope>
    <source>
        <strain evidence="15 16">CECT 3271</strain>
    </source>
</reference>
<sequence>MPATAGTTAQLLCAIAALLVAAHAMGQLFVRLRQPQVIGEILGGLLLGPMVLGMAAPGVQRWLLPSDGPVAGALSAFSTLGLLLLVHFTGAELHRGAGGARRNTIVLITVIGLVLPFAVGLGMAYLADLDELTGPHGSTTTLTLVFGMAIAVTSVPVISRIMLDLGILESVFARIVLAVAVAEDVVLYVVLAVVLGLAQAGSSGIPLWQLVSQEAPPDLVTYTYYAVVPVLFLAAVYWLGPGVYSRTAAARANLVARRSPMAYRLLFVLVLCAACAGLGIDPIFGAVTSGMCVARAGAGQRDDGPAAGGSGRRERDDGLRPFAMGVFVPVYFALVGVQLDLAHHFDFLFLCWFLALACAAKSFSVWLGARLAGERNSTAVNLAVAMNARGGPGIVLASVTYAAEIIDRGFFTTLVLLSVITSHLAGQWLGRAVARGIPLTDQDAPVPPPHGPREPGAGTSVGQRPTTASHPKEHLK</sequence>
<evidence type="ECO:0000256" key="8">
    <source>
        <dbReference type="ARBA" id="ARBA00023065"/>
    </source>
</evidence>
<feature type="transmembrane region" description="Helical" evidence="12">
    <location>
        <begin position="71"/>
        <end position="93"/>
    </location>
</feature>
<reference evidence="14" key="2">
    <citation type="submission" date="2016-03" db="EMBL/GenBank/DDBJ databases">
        <authorList>
            <person name="Ploux O."/>
        </authorList>
    </citation>
    <scope>NUCLEOTIDE SEQUENCE</scope>
    <source>
        <strain evidence="14">ATCC 13382</strain>
    </source>
</reference>
<feature type="transmembrane region" description="Helical" evidence="12">
    <location>
        <begin position="261"/>
        <end position="280"/>
    </location>
</feature>
<evidence type="ECO:0000313" key="15">
    <source>
        <dbReference type="EMBL" id="MBA8944422.1"/>
    </source>
</evidence>
<gene>
    <name evidence="14" type="primary">nucU</name>
    <name evidence="15" type="ORF">FHS33_002860</name>
</gene>
<evidence type="ECO:0000256" key="4">
    <source>
        <dbReference type="ARBA" id="ARBA00022449"/>
    </source>
</evidence>
<feature type="transmembrane region" description="Helical" evidence="12">
    <location>
        <begin position="175"/>
        <end position="202"/>
    </location>
</feature>
<dbReference type="AlphaFoldDB" id="A0A142C6U4"/>
<keyword evidence="8" id="KW-0406">Ion transport</keyword>
<feature type="compositionally biased region" description="Polar residues" evidence="11">
    <location>
        <begin position="460"/>
        <end position="469"/>
    </location>
</feature>
<dbReference type="EMBL" id="KU881767">
    <property type="protein sequence ID" value="AMP46596.1"/>
    <property type="molecule type" value="Genomic_DNA"/>
</dbReference>
<dbReference type="Proteomes" id="UP000530412">
    <property type="component" value="Unassembled WGS sequence"/>
</dbReference>
<keyword evidence="7" id="KW-0915">Sodium</keyword>
<reference evidence="14" key="1">
    <citation type="journal article" date="2015" name="ChemBioChem">
        <title>Biosynthesis of the Fluorinated Natural Product Nucleocidin in Streptomyces calvus Is Dependent on the bldA-Specified Leu-tRNA(UUA) Molecule.</title>
        <authorList>
            <person name="Zhu X.M."/>
            <person name="Hackl S."/>
            <person name="Thaker M.N."/>
            <person name="Kalan L."/>
            <person name="Weber C."/>
            <person name="Urgast D.S."/>
            <person name="Krupp E.M."/>
            <person name="Brewer A."/>
            <person name="Vanner S."/>
            <person name="Szawiola A."/>
            <person name="Yim G."/>
            <person name="Feldmann J."/>
            <person name="Bechthold A."/>
            <person name="Wright G.D."/>
            <person name="Zechel D.L."/>
        </authorList>
    </citation>
    <scope>NUCLEOTIDE SEQUENCE</scope>
    <source>
        <strain evidence="14">ATCC 13382</strain>
    </source>
</reference>
<feature type="transmembrane region" description="Helical" evidence="12">
    <location>
        <begin position="222"/>
        <end position="240"/>
    </location>
</feature>
<keyword evidence="9 12" id="KW-0472">Membrane</keyword>
<evidence type="ECO:0000313" key="14">
    <source>
        <dbReference type="EMBL" id="AMP46596.1"/>
    </source>
</evidence>
<feature type="transmembrane region" description="Helical" evidence="12">
    <location>
        <begin position="139"/>
        <end position="163"/>
    </location>
</feature>
<dbReference type="PANTHER" id="PTHR43562">
    <property type="entry name" value="NAPA-TYPE SODIUM/HYDROGEN ANTIPORTER"/>
    <property type="match status" value="1"/>
</dbReference>
<dbReference type="PANTHER" id="PTHR43562:SF3">
    <property type="entry name" value="SODIUM ION_PROTON EXCHANGER (EUROFUNG)"/>
    <property type="match status" value="1"/>
</dbReference>
<feature type="transmembrane region" description="Helical" evidence="12">
    <location>
        <begin position="322"/>
        <end position="341"/>
    </location>
</feature>